<feature type="transmembrane region" description="Helical" evidence="1">
    <location>
        <begin position="93"/>
        <end position="111"/>
    </location>
</feature>
<name>A0A511MVC1_9NOCA</name>
<evidence type="ECO:0000256" key="1">
    <source>
        <dbReference type="SAM" id="Phobius"/>
    </source>
</evidence>
<proteinExistence type="predicted"/>
<feature type="transmembrane region" description="Helical" evidence="1">
    <location>
        <begin position="61"/>
        <end position="81"/>
    </location>
</feature>
<organism evidence="2 3">
    <name type="scientific">Nocardia ninae NBRC 108245</name>
    <dbReference type="NCBI Taxonomy" id="1210091"/>
    <lineage>
        <taxon>Bacteria</taxon>
        <taxon>Bacillati</taxon>
        <taxon>Actinomycetota</taxon>
        <taxon>Actinomycetes</taxon>
        <taxon>Mycobacteriales</taxon>
        <taxon>Nocardiaceae</taxon>
        <taxon>Nocardia</taxon>
    </lineage>
</organism>
<keyword evidence="1" id="KW-0812">Transmembrane</keyword>
<evidence type="ECO:0000313" key="3">
    <source>
        <dbReference type="Proteomes" id="UP000321424"/>
    </source>
</evidence>
<feature type="transmembrane region" description="Helical" evidence="1">
    <location>
        <begin position="153"/>
        <end position="172"/>
    </location>
</feature>
<gene>
    <name evidence="2" type="ORF">NN4_85650</name>
</gene>
<feature type="transmembrane region" description="Helical" evidence="1">
    <location>
        <begin position="179"/>
        <end position="199"/>
    </location>
</feature>
<dbReference type="Proteomes" id="UP000321424">
    <property type="component" value="Unassembled WGS sequence"/>
</dbReference>
<feature type="transmembrane region" description="Helical" evidence="1">
    <location>
        <begin position="211"/>
        <end position="229"/>
    </location>
</feature>
<dbReference type="EMBL" id="BJXA01000130">
    <property type="protein sequence ID" value="GEM44046.1"/>
    <property type="molecule type" value="Genomic_DNA"/>
</dbReference>
<keyword evidence="1" id="KW-1133">Transmembrane helix</keyword>
<reference evidence="2 3" key="1">
    <citation type="submission" date="2019-07" db="EMBL/GenBank/DDBJ databases">
        <title>Whole genome shotgun sequence of Nocardia ninae NBRC 108245.</title>
        <authorList>
            <person name="Hosoyama A."/>
            <person name="Uohara A."/>
            <person name="Ohji S."/>
            <person name="Ichikawa N."/>
        </authorList>
    </citation>
    <scope>NUCLEOTIDE SEQUENCE [LARGE SCALE GENOMIC DNA]</scope>
    <source>
        <strain evidence="2 3">NBRC 108245</strain>
    </source>
</reference>
<comment type="caution">
    <text evidence="2">The sequence shown here is derived from an EMBL/GenBank/DDBJ whole genome shotgun (WGS) entry which is preliminary data.</text>
</comment>
<dbReference type="OrthoDB" id="5186799at2"/>
<protein>
    <recommendedName>
        <fullName evidence="4">DUF4386 domain-containing protein</fullName>
    </recommendedName>
</protein>
<accession>A0A511MVC1</accession>
<dbReference type="AlphaFoldDB" id="A0A511MVC1"/>
<feature type="transmembrane region" description="Helical" evidence="1">
    <location>
        <begin position="20"/>
        <end position="41"/>
    </location>
</feature>
<dbReference type="RefSeq" id="WP_147143624.1">
    <property type="nucleotide sequence ID" value="NZ_BJXA01000130.1"/>
</dbReference>
<keyword evidence="1" id="KW-0472">Membrane</keyword>
<sequence length="237" mass="25418">MSTLESTKTVAADQFRRLQLRVAGIVALTGVVLIVFVNSLLGEVPRTEYLAVLDHVNERPWFVMRLAGILAMLAWVVAFSTVGRTLRDPIGRVIARMGEPVLIVAVAVFAVDYAHDGFSIGVTAERWAAGELAANDAVADARVLEVLVGATSMLSQALLGLGLTIYAAALLLTREFSRILCWLGIIGAAGWFLGGAALIARVDGLRFEVVLPFVGAATIWVTGIGITLIRRSFRTDQ</sequence>
<evidence type="ECO:0000313" key="2">
    <source>
        <dbReference type="EMBL" id="GEM44046.1"/>
    </source>
</evidence>
<keyword evidence="3" id="KW-1185">Reference proteome</keyword>
<evidence type="ECO:0008006" key="4">
    <source>
        <dbReference type="Google" id="ProtNLM"/>
    </source>
</evidence>